<organism evidence="2 3">
    <name type="scientific">Natronosalvus rutilus</name>
    <dbReference type="NCBI Taxonomy" id="2953753"/>
    <lineage>
        <taxon>Archaea</taxon>
        <taxon>Methanobacteriati</taxon>
        <taxon>Methanobacteriota</taxon>
        <taxon>Stenosarchaea group</taxon>
        <taxon>Halobacteria</taxon>
        <taxon>Halobacteriales</taxon>
        <taxon>Natrialbaceae</taxon>
        <taxon>Natronosalvus</taxon>
    </lineage>
</organism>
<evidence type="ECO:0000313" key="3">
    <source>
        <dbReference type="Proteomes" id="UP001056855"/>
    </source>
</evidence>
<dbReference type="RefSeq" id="WP_254157020.1">
    <property type="nucleotide sequence ID" value="NZ_CP100355.1"/>
</dbReference>
<dbReference type="GeneID" id="73291233"/>
<protein>
    <submittedName>
        <fullName evidence="2">Uncharacterized protein</fullName>
    </submittedName>
</protein>
<dbReference type="KEGG" id="sawl:NGM29_14265"/>
<evidence type="ECO:0000313" key="2">
    <source>
        <dbReference type="EMBL" id="UTF52931.1"/>
    </source>
</evidence>
<accession>A0A9E7SVE6</accession>
<dbReference type="EMBL" id="CP100355">
    <property type="protein sequence ID" value="UTF52931.1"/>
    <property type="molecule type" value="Genomic_DNA"/>
</dbReference>
<dbReference type="AlphaFoldDB" id="A0A9E7SVE6"/>
<name>A0A9E7SVE6_9EURY</name>
<sequence length="251" mass="27259">MLIDSGSRSDGRYSRRRLLALVGLAATTALAGCTGGTDESDGDLGDEPDGDGDGTDGSTDDSGDANVEDENDQNDESDDGDVIDSCASLEGAWIPFDQGNRSFPIHFDHPDTFEQYNEGINESESGIGAQLGHVGSKESASYPVNVLVQQHKHPTDDKEATTNWVTGFGTNELIDWTFTYEGEQIDVYQSIQSSEENRQWRFLLPAHDGDGVRGVIVQFQDDRDEEACIDGIETVATSLIESLRPNLDYAV</sequence>
<keyword evidence="3" id="KW-1185">Reference proteome</keyword>
<evidence type="ECO:0000256" key="1">
    <source>
        <dbReference type="SAM" id="MobiDB-lite"/>
    </source>
</evidence>
<feature type="compositionally biased region" description="Acidic residues" evidence="1">
    <location>
        <begin position="38"/>
        <end position="82"/>
    </location>
</feature>
<reference evidence="2" key="1">
    <citation type="submission" date="2022-06" db="EMBL/GenBank/DDBJ databases">
        <title>Diverse halophilic archaea isolated from saline environments.</title>
        <authorList>
            <person name="Cui H.-L."/>
        </authorList>
    </citation>
    <scope>NUCLEOTIDE SEQUENCE</scope>
    <source>
        <strain evidence="2">WLHS1</strain>
    </source>
</reference>
<gene>
    <name evidence="2" type="ORF">NGM29_14265</name>
</gene>
<proteinExistence type="predicted"/>
<dbReference type="Proteomes" id="UP001056855">
    <property type="component" value="Chromosome"/>
</dbReference>
<feature type="region of interest" description="Disordered" evidence="1">
    <location>
        <begin position="30"/>
        <end position="83"/>
    </location>
</feature>